<keyword evidence="1" id="KW-0732">Signal</keyword>
<dbReference type="RefSeq" id="WP_377862528.1">
    <property type="nucleotide sequence ID" value="NZ_JBHLZU010000037.1"/>
</dbReference>
<keyword evidence="3" id="KW-1185">Reference proteome</keyword>
<comment type="caution">
    <text evidence="2">The sequence shown here is derived from an EMBL/GenBank/DDBJ whole genome shotgun (WGS) entry which is preliminary data.</text>
</comment>
<dbReference type="Proteomes" id="UP001589693">
    <property type="component" value="Unassembled WGS sequence"/>
</dbReference>
<evidence type="ECO:0000256" key="1">
    <source>
        <dbReference type="SAM" id="SignalP"/>
    </source>
</evidence>
<feature type="chain" id="PRO_5046162207" evidence="1">
    <location>
        <begin position="26"/>
        <end position="122"/>
    </location>
</feature>
<feature type="signal peptide" evidence="1">
    <location>
        <begin position="1"/>
        <end position="25"/>
    </location>
</feature>
<protein>
    <submittedName>
        <fullName evidence="2">Uncharacterized protein</fullName>
    </submittedName>
</protein>
<dbReference type="EMBL" id="JBHLZU010000037">
    <property type="protein sequence ID" value="MFB9909615.1"/>
    <property type="molecule type" value="Genomic_DNA"/>
</dbReference>
<evidence type="ECO:0000313" key="2">
    <source>
        <dbReference type="EMBL" id="MFB9909615.1"/>
    </source>
</evidence>
<accession>A0ABV6AAF3</accession>
<organism evidence="2 3">
    <name type="scientific">Allokutzneria oryzae</name>
    <dbReference type="NCBI Taxonomy" id="1378989"/>
    <lineage>
        <taxon>Bacteria</taxon>
        <taxon>Bacillati</taxon>
        <taxon>Actinomycetota</taxon>
        <taxon>Actinomycetes</taxon>
        <taxon>Pseudonocardiales</taxon>
        <taxon>Pseudonocardiaceae</taxon>
        <taxon>Allokutzneria</taxon>
    </lineage>
</organism>
<sequence>MTAGTLTVASVAAAMMVGGASSAAAADKFILLKEASSGGVTARLWLNTRTRGLHGQGVNLRKGEMVRMDRNYTIRETVIAQSNVRSLNTSTYYTHPDRYSVCAGSPAGGTRFVCTQYHHHNG</sequence>
<gene>
    <name evidence="2" type="ORF">ACFFQA_37255</name>
</gene>
<proteinExistence type="predicted"/>
<evidence type="ECO:0000313" key="3">
    <source>
        <dbReference type="Proteomes" id="UP001589693"/>
    </source>
</evidence>
<reference evidence="2 3" key="1">
    <citation type="submission" date="2024-09" db="EMBL/GenBank/DDBJ databases">
        <authorList>
            <person name="Sun Q."/>
            <person name="Mori K."/>
        </authorList>
    </citation>
    <scope>NUCLEOTIDE SEQUENCE [LARGE SCALE GENOMIC DNA]</scope>
    <source>
        <strain evidence="2 3">TBRC 7907</strain>
    </source>
</reference>
<name>A0ABV6AAF3_9PSEU</name>